<dbReference type="EMBL" id="VUJU01002285">
    <property type="protein sequence ID" value="KAF0761829.1"/>
    <property type="molecule type" value="Genomic_DNA"/>
</dbReference>
<dbReference type="AlphaFoldDB" id="A0A6G0YV31"/>
<evidence type="ECO:0000313" key="1">
    <source>
        <dbReference type="EMBL" id="KAF0761829.1"/>
    </source>
</evidence>
<evidence type="ECO:0000313" key="2">
    <source>
        <dbReference type="Proteomes" id="UP000478052"/>
    </source>
</evidence>
<name>A0A6G0YV31_APHCR</name>
<keyword evidence="2" id="KW-1185">Reference proteome</keyword>
<reference evidence="1 2" key="1">
    <citation type="submission" date="2019-08" db="EMBL/GenBank/DDBJ databases">
        <title>Whole genome of Aphis craccivora.</title>
        <authorList>
            <person name="Voronova N.V."/>
            <person name="Shulinski R.S."/>
            <person name="Bandarenka Y.V."/>
            <person name="Zhorov D.G."/>
            <person name="Warner D."/>
        </authorList>
    </citation>
    <scope>NUCLEOTIDE SEQUENCE [LARGE SCALE GENOMIC DNA]</scope>
    <source>
        <strain evidence="1">180601</strain>
        <tissue evidence="1">Whole Body</tissue>
    </source>
</reference>
<accession>A0A6G0YV31</accession>
<organism evidence="1 2">
    <name type="scientific">Aphis craccivora</name>
    <name type="common">Cowpea aphid</name>
    <dbReference type="NCBI Taxonomy" id="307492"/>
    <lineage>
        <taxon>Eukaryota</taxon>
        <taxon>Metazoa</taxon>
        <taxon>Ecdysozoa</taxon>
        <taxon>Arthropoda</taxon>
        <taxon>Hexapoda</taxon>
        <taxon>Insecta</taxon>
        <taxon>Pterygota</taxon>
        <taxon>Neoptera</taxon>
        <taxon>Paraneoptera</taxon>
        <taxon>Hemiptera</taxon>
        <taxon>Sternorrhyncha</taxon>
        <taxon>Aphidomorpha</taxon>
        <taxon>Aphidoidea</taxon>
        <taxon>Aphididae</taxon>
        <taxon>Aphidini</taxon>
        <taxon>Aphis</taxon>
        <taxon>Aphis</taxon>
    </lineage>
</organism>
<sequence>MSRCKMDNIWKEYLEQLYEGPELTGQEMKHDERVLENWLNYGVLREEFDKALRDLKRKKYTGINKIQAKLRKESDKKIEQKKVISREVILALRTIIEKRIRKDKPKDVARGVV</sequence>
<protein>
    <submittedName>
        <fullName evidence="1">Craniofacial development protein 2-like</fullName>
    </submittedName>
</protein>
<gene>
    <name evidence="1" type="ORF">FWK35_00006749</name>
</gene>
<dbReference type="OrthoDB" id="6626979at2759"/>
<comment type="caution">
    <text evidence="1">The sequence shown here is derived from an EMBL/GenBank/DDBJ whole genome shotgun (WGS) entry which is preliminary data.</text>
</comment>
<proteinExistence type="predicted"/>
<dbReference type="Proteomes" id="UP000478052">
    <property type="component" value="Unassembled WGS sequence"/>
</dbReference>